<dbReference type="InterPro" id="IPR011006">
    <property type="entry name" value="CheY-like_superfamily"/>
</dbReference>
<dbReference type="InterPro" id="IPR039420">
    <property type="entry name" value="WalR-like"/>
</dbReference>
<dbReference type="STRING" id="332977.SAMN05421740_102672"/>
<dbReference type="InterPro" id="IPR007492">
    <property type="entry name" value="LytTR_DNA-bd_dom"/>
</dbReference>
<dbReference type="SUPFAM" id="SSF52172">
    <property type="entry name" value="CheY-like"/>
    <property type="match status" value="1"/>
</dbReference>
<dbReference type="Gene3D" id="2.40.50.1020">
    <property type="entry name" value="LytTr DNA-binding domain"/>
    <property type="match status" value="1"/>
</dbReference>
<dbReference type="GO" id="GO:0000156">
    <property type="term" value="F:phosphorelay response regulator activity"/>
    <property type="evidence" value="ECO:0007669"/>
    <property type="project" value="TreeGrafter"/>
</dbReference>
<dbReference type="Pfam" id="PF04397">
    <property type="entry name" value="LytTR"/>
    <property type="match status" value="1"/>
</dbReference>
<sequence length="255" mass="29036">MNVLLIEDEELAAEVLANAIQKATPDVRILAVLASVAESAEYLNEPTQSQPDLIFCDIQLEDGLSFEIFSNVRVSAPVIFCTAYDEYALEAFKSNGIDYLLKPTSEEAVATALRKYYAFQRMFTVGRESHDGVYKRLLDDMLRRPVSLLVNYRDKIIPLSIKEIALFYIEQEETYLLTFDRKTFAIGRPLEELERQVGDEFFRVNRQQLVNRGAVKHASQSISRKLAVDLTVPFGDTVKVSKEKTGQFLRWLSGH</sequence>
<dbReference type="EMBL" id="FNZR01000002">
    <property type="protein sequence ID" value="SEK77986.1"/>
    <property type="molecule type" value="Genomic_DNA"/>
</dbReference>
<gene>
    <name evidence="5" type="ORF">SAMN05421740_102672</name>
</gene>
<dbReference type="PROSITE" id="PS50930">
    <property type="entry name" value="HTH_LYTTR"/>
    <property type="match status" value="1"/>
</dbReference>
<keyword evidence="2" id="KW-0597">Phosphoprotein</keyword>
<dbReference type="Gene3D" id="3.40.50.2300">
    <property type="match status" value="1"/>
</dbReference>
<feature type="domain" description="HTH LytTR-type" evidence="4">
    <location>
        <begin position="148"/>
        <end position="217"/>
    </location>
</feature>
<evidence type="ECO:0000313" key="5">
    <source>
        <dbReference type="EMBL" id="SEK77986.1"/>
    </source>
</evidence>
<evidence type="ECO:0000259" key="3">
    <source>
        <dbReference type="PROSITE" id="PS50110"/>
    </source>
</evidence>
<dbReference type="GO" id="GO:0032993">
    <property type="term" value="C:protein-DNA complex"/>
    <property type="evidence" value="ECO:0007669"/>
    <property type="project" value="TreeGrafter"/>
</dbReference>
<feature type="modified residue" description="4-aspartylphosphate" evidence="2">
    <location>
        <position position="57"/>
    </location>
</feature>
<reference evidence="6" key="1">
    <citation type="submission" date="2016-10" db="EMBL/GenBank/DDBJ databases">
        <authorList>
            <person name="Varghese N."/>
            <person name="Submissions S."/>
        </authorList>
    </citation>
    <scope>NUCLEOTIDE SEQUENCE [LARGE SCALE GENOMIC DNA]</scope>
    <source>
        <strain evidence="6">Jip14</strain>
    </source>
</reference>
<name>A0A1H7JUL1_9SPHI</name>
<dbReference type="PANTHER" id="PTHR48111">
    <property type="entry name" value="REGULATOR OF RPOS"/>
    <property type="match status" value="1"/>
</dbReference>
<evidence type="ECO:0000259" key="4">
    <source>
        <dbReference type="PROSITE" id="PS50930"/>
    </source>
</evidence>
<evidence type="ECO:0000313" key="6">
    <source>
        <dbReference type="Proteomes" id="UP000198916"/>
    </source>
</evidence>
<accession>A0A1H7JUL1</accession>
<dbReference type="SMART" id="SM00850">
    <property type="entry name" value="LytTR"/>
    <property type="match status" value="1"/>
</dbReference>
<feature type="domain" description="Response regulatory" evidence="3">
    <location>
        <begin position="2"/>
        <end position="117"/>
    </location>
</feature>
<dbReference type="Pfam" id="PF00072">
    <property type="entry name" value="Response_reg"/>
    <property type="match status" value="1"/>
</dbReference>
<dbReference type="AlphaFoldDB" id="A0A1H7JUL1"/>
<dbReference type="GO" id="GO:0000976">
    <property type="term" value="F:transcription cis-regulatory region binding"/>
    <property type="evidence" value="ECO:0007669"/>
    <property type="project" value="TreeGrafter"/>
</dbReference>
<evidence type="ECO:0000256" key="2">
    <source>
        <dbReference type="PROSITE-ProRule" id="PRU00169"/>
    </source>
</evidence>
<dbReference type="GO" id="GO:0005829">
    <property type="term" value="C:cytosol"/>
    <property type="evidence" value="ECO:0007669"/>
    <property type="project" value="TreeGrafter"/>
</dbReference>
<dbReference type="PROSITE" id="PS50110">
    <property type="entry name" value="RESPONSE_REGULATORY"/>
    <property type="match status" value="1"/>
</dbReference>
<keyword evidence="1" id="KW-0238">DNA-binding</keyword>
<dbReference type="SMART" id="SM00448">
    <property type="entry name" value="REC"/>
    <property type="match status" value="1"/>
</dbReference>
<proteinExistence type="predicted"/>
<evidence type="ECO:0000256" key="1">
    <source>
        <dbReference type="ARBA" id="ARBA00023125"/>
    </source>
</evidence>
<organism evidence="5 6">
    <name type="scientific">Parapedobacter koreensis</name>
    <dbReference type="NCBI Taxonomy" id="332977"/>
    <lineage>
        <taxon>Bacteria</taxon>
        <taxon>Pseudomonadati</taxon>
        <taxon>Bacteroidota</taxon>
        <taxon>Sphingobacteriia</taxon>
        <taxon>Sphingobacteriales</taxon>
        <taxon>Sphingobacteriaceae</taxon>
        <taxon>Parapedobacter</taxon>
    </lineage>
</organism>
<dbReference type="PANTHER" id="PTHR48111:SF69">
    <property type="entry name" value="RESPONSE REGULATOR RECEIVER"/>
    <property type="match status" value="1"/>
</dbReference>
<dbReference type="Proteomes" id="UP000198916">
    <property type="component" value="Unassembled WGS sequence"/>
</dbReference>
<dbReference type="GO" id="GO:0006355">
    <property type="term" value="P:regulation of DNA-templated transcription"/>
    <property type="evidence" value="ECO:0007669"/>
    <property type="project" value="TreeGrafter"/>
</dbReference>
<keyword evidence="6" id="KW-1185">Reference proteome</keyword>
<dbReference type="OrthoDB" id="9787344at2"/>
<dbReference type="InterPro" id="IPR001789">
    <property type="entry name" value="Sig_transdc_resp-reg_receiver"/>
</dbReference>
<dbReference type="RefSeq" id="WP_090604039.1">
    <property type="nucleotide sequence ID" value="NZ_FNZR01000002.1"/>
</dbReference>
<protein>
    <submittedName>
        <fullName evidence="5">Two component transcriptional regulator, LytTR family</fullName>
    </submittedName>
</protein>